<sequence length="210" mass="22751">MMGLVCVPFFFVVAAAAVAAAVVRPIPRLWPCQFRARPMACPPAGRQTLRAKRQGRRLGLDVGVDMLTGCTCAHVYEILTTSLLLVDSGGNPTGIRMPPPHNTACTETGHAQLYATGLDALATCPRMCVPGDKFLSGAFGGSRTCLFLEESSGINDMDFGTINLSKHFYCYKYILHQITPPHPLPNIVENGVLVPRLVFHHRISPGSCIM</sequence>
<gene>
    <name evidence="2" type="ORF">B0T17DRAFT_506870</name>
</gene>
<evidence type="ECO:0000313" key="2">
    <source>
        <dbReference type="EMBL" id="KAK0630399.1"/>
    </source>
</evidence>
<evidence type="ECO:0000313" key="3">
    <source>
        <dbReference type="Proteomes" id="UP001174934"/>
    </source>
</evidence>
<reference evidence="2" key="1">
    <citation type="submission" date="2023-06" db="EMBL/GenBank/DDBJ databases">
        <title>Genome-scale phylogeny and comparative genomics of the fungal order Sordariales.</title>
        <authorList>
            <consortium name="Lawrence Berkeley National Laboratory"/>
            <person name="Hensen N."/>
            <person name="Bonometti L."/>
            <person name="Westerberg I."/>
            <person name="Brannstrom I.O."/>
            <person name="Guillou S."/>
            <person name="Cros-Aarteil S."/>
            <person name="Calhoun S."/>
            <person name="Haridas S."/>
            <person name="Kuo A."/>
            <person name="Mondo S."/>
            <person name="Pangilinan J."/>
            <person name="Riley R."/>
            <person name="LaButti K."/>
            <person name="Andreopoulos B."/>
            <person name="Lipzen A."/>
            <person name="Chen C."/>
            <person name="Yanf M."/>
            <person name="Daum C."/>
            <person name="Ng V."/>
            <person name="Clum A."/>
            <person name="Steindorff A."/>
            <person name="Ohm R."/>
            <person name="Martin F."/>
            <person name="Silar P."/>
            <person name="Natvig D."/>
            <person name="Lalanne C."/>
            <person name="Gautier V."/>
            <person name="Ament-velasquez S.L."/>
            <person name="Kruys A."/>
            <person name="Hutchinson M.I."/>
            <person name="Powell A.J."/>
            <person name="Barry K."/>
            <person name="Miller A.N."/>
            <person name="Grigoriev I.V."/>
            <person name="Debuchy R."/>
            <person name="Gladieux P."/>
            <person name="Thoren M.H."/>
            <person name="Johannesson H."/>
        </authorList>
    </citation>
    <scope>NUCLEOTIDE SEQUENCE</scope>
    <source>
        <strain evidence="2">SMH3391-2</strain>
    </source>
</reference>
<dbReference type="EMBL" id="JAULSR010000002">
    <property type="protein sequence ID" value="KAK0630399.1"/>
    <property type="molecule type" value="Genomic_DNA"/>
</dbReference>
<comment type="caution">
    <text evidence="2">The sequence shown here is derived from an EMBL/GenBank/DDBJ whole genome shotgun (WGS) entry which is preliminary data.</text>
</comment>
<proteinExistence type="predicted"/>
<protein>
    <recommendedName>
        <fullName evidence="4">Secreted protein</fullName>
    </recommendedName>
</protein>
<evidence type="ECO:0008006" key="4">
    <source>
        <dbReference type="Google" id="ProtNLM"/>
    </source>
</evidence>
<feature type="chain" id="PRO_5041437858" description="Secreted protein" evidence="1">
    <location>
        <begin position="21"/>
        <end position="210"/>
    </location>
</feature>
<feature type="signal peptide" evidence="1">
    <location>
        <begin position="1"/>
        <end position="20"/>
    </location>
</feature>
<organism evidence="2 3">
    <name type="scientific">Bombardia bombarda</name>
    <dbReference type="NCBI Taxonomy" id="252184"/>
    <lineage>
        <taxon>Eukaryota</taxon>
        <taxon>Fungi</taxon>
        <taxon>Dikarya</taxon>
        <taxon>Ascomycota</taxon>
        <taxon>Pezizomycotina</taxon>
        <taxon>Sordariomycetes</taxon>
        <taxon>Sordariomycetidae</taxon>
        <taxon>Sordariales</taxon>
        <taxon>Lasiosphaeriaceae</taxon>
        <taxon>Bombardia</taxon>
    </lineage>
</organism>
<name>A0AA39XAL9_9PEZI</name>
<evidence type="ECO:0000256" key="1">
    <source>
        <dbReference type="SAM" id="SignalP"/>
    </source>
</evidence>
<keyword evidence="3" id="KW-1185">Reference proteome</keyword>
<keyword evidence="1" id="KW-0732">Signal</keyword>
<accession>A0AA39XAL9</accession>
<dbReference type="AlphaFoldDB" id="A0AA39XAL9"/>
<dbReference type="Proteomes" id="UP001174934">
    <property type="component" value="Unassembled WGS sequence"/>
</dbReference>